<keyword evidence="2" id="KW-0548">Nucleotidyltransferase</keyword>
<evidence type="ECO:0000256" key="2">
    <source>
        <dbReference type="ARBA" id="ARBA00022695"/>
    </source>
</evidence>
<dbReference type="Proteomes" id="UP000234331">
    <property type="component" value="Unassembled WGS sequence"/>
</dbReference>
<accession>A0A2I2L034</accession>
<organism evidence="3 4">
    <name type="scientific">Frankia canadensis</name>
    <dbReference type="NCBI Taxonomy" id="1836972"/>
    <lineage>
        <taxon>Bacteria</taxon>
        <taxon>Bacillati</taxon>
        <taxon>Actinomycetota</taxon>
        <taxon>Actinomycetes</taxon>
        <taxon>Frankiales</taxon>
        <taxon>Frankiaceae</taxon>
        <taxon>Frankia</taxon>
    </lineage>
</organism>
<dbReference type="InterPro" id="IPR034683">
    <property type="entry name" value="IspD/TarI"/>
</dbReference>
<reference evidence="3 4" key="1">
    <citation type="submission" date="2017-06" db="EMBL/GenBank/DDBJ databases">
        <authorList>
            <person name="Kim H.J."/>
            <person name="Triplett B.A."/>
        </authorList>
    </citation>
    <scope>NUCLEOTIDE SEQUENCE [LARGE SCALE GENOMIC DNA]</scope>
    <source>
        <strain evidence="3">FRACA_ARgP5</strain>
    </source>
</reference>
<dbReference type="Gene3D" id="3.90.550.10">
    <property type="entry name" value="Spore Coat Polysaccharide Biosynthesis Protein SpsA, Chain A"/>
    <property type="match status" value="1"/>
</dbReference>
<keyword evidence="1" id="KW-0808">Transferase</keyword>
<dbReference type="InterPro" id="IPR029044">
    <property type="entry name" value="Nucleotide-diphossugar_trans"/>
</dbReference>
<name>A0A2I2L034_9ACTN</name>
<dbReference type="EMBL" id="FZMO01000532">
    <property type="protein sequence ID" value="SNQ51274.1"/>
    <property type="molecule type" value="Genomic_DNA"/>
</dbReference>
<evidence type="ECO:0000313" key="3">
    <source>
        <dbReference type="EMBL" id="SNQ51274.1"/>
    </source>
</evidence>
<dbReference type="SUPFAM" id="SSF53448">
    <property type="entry name" value="Nucleotide-diphospho-sugar transferases"/>
    <property type="match status" value="1"/>
</dbReference>
<proteinExistence type="predicted"/>
<dbReference type="AlphaFoldDB" id="A0A2I2L034"/>
<evidence type="ECO:0000256" key="1">
    <source>
        <dbReference type="ARBA" id="ARBA00022679"/>
    </source>
</evidence>
<evidence type="ECO:0000313" key="4">
    <source>
        <dbReference type="Proteomes" id="UP000234331"/>
    </source>
</evidence>
<dbReference type="CDD" id="cd02516">
    <property type="entry name" value="CDP-ME_synthetase"/>
    <property type="match status" value="1"/>
</dbReference>
<dbReference type="PANTHER" id="PTHR32125:SF4">
    <property type="entry name" value="2-C-METHYL-D-ERYTHRITOL 4-PHOSPHATE CYTIDYLYLTRANSFERASE, CHLOROPLASTIC"/>
    <property type="match status" value="1"/>
</dbReference>
<dbReference type="PANTHER" id="PTHR32125">
    <property type="entry name" value="2-C-METHYL-D-ERYTHRITOL 4-PHOSPHATE CYTIDYLYLTRANSFERASE, CHLOROPLASTIC"/>
    <property type="match status" value="1"/>
</dbReference>
<sequence>MLVLVLVLVPAAGRPVAEPASLGPVWTIVLAAGGGTRFGGRKQFFDLGGEPLVAHPVAAASPASDGIVVVTPAVADVTPAVAEQAAGGAAGRAYHTTWTPPPGVRIVDGGATRAQSVRAGLAGVPLDAGIIVITDAAHPLATAALYRRVVDEVRAGADAAVPGLQLTEVVKQARPVAGPGGAGARLVAGASLAREEHRLVQTPHAFRADLLRAAHARADEAVEDSAMVAAAGGQVVIVPGEPANIHVTTPDELAMARLLLTHVRSGGEHDEFGAGRVHAVR</sequence>
<dbReference type="InterPro" id="IPR050088">
    <property type="entry name" value="IspD/TarI_cytidylyltransf_bact"/>
</dbReference>
<protein>
    <submittedName>
        <fullName evidence="3">4-diphosphocytidyl-2-methyl-D-erythritol synthase</fullName>
    </submittedName>
</protein>
<dbReference type="GO" id="GO:0050518">
    <property type="term" value="F:2-C-methyl-D-erythritol 4-phosphate cytidylyltransferase activity"/>
    <property type="evidence" value="ECO:0007669"/>
    <property type="project" value="TreeGrafter"/>
</dbReference>
<gene>
    <name evidence="3" type="ORF">FRACA_660006</name>
</gene>
<dbReference type="Pfam" id="PF01128">
    <property type="entry name" value="IspD"/>
    <property type="match status" value="1"/>
</dbReference>
<keyword evidence="4" id="KW-1185">Reference proteome</keyword>